<proteinExistence type="predicted"/>
<accession>A0AAW0AAA7</accession>
<name>A0AAW0AAA7_9AGAR</name>
<evidence type="ECO:0008006" key="3">
    <source>
        <dbReference type="Google" id="ProtNLM"/>
    </source>
</evidence>
<comment type="caution">
    <text evidence="1">The sequence shown here is derived from an EMBL/GenBank/DDBJ whole genome shotgun (WGS) entry which is preliminary data.</text>
</comment>
<dbReference type="Proteomes" id="UP001362999">
    <property type="component" value="Unassembled WGS sequence"/>
</dbReference>
<reference evidence="1 2" key="1">
    <citation type="journal article" date="2024" name="J Genomics">
        <title>Draft genome sequencing and assembly of Favolaschia claudopus CIRM-BRFM 2984 isolated from oak limbs.</title>
        <authorList>
            <person name="Navarro D."/>
            <person name="Drula E."/>
            <person name="Chaduli D."/>
            <person name="Cazenave R."/>
            <person name="Ahrendt S."/>
            <person name="Wang J."/>
            <person name="Lipzen A."/>
            <person name="Daum C."/>
            <person name="Barry K."/>
            <person name="Grigoriev I.V."/>
            <person name="Favel A."/>
            <person name="Rosso M.N."/>
            <person name="Martin F."/>
        </authorList>
    </citation>
    <scope>NUCLEOTIDE SEQUENCE [LARGE SCALE GENOMIC DNA]</scope>
    <source>
        <strain evidence="1 2">CIRM-BRFM 2984</strain>
    </source>
</reference>
<sequence>MSPRKQLSTVSHSSTTYIVRTTHRVAAPLNEPHTLGQSSAAPDGVDVNKELKELVAEQKRAELRVAVLEWRVAAQKYSSHQTLPQTTEQARETSVALREAINSARLKIEDLQLGATLPPEIVAMILWWSLVDEGNVGPRPSQLAKLSTISSSWNRTLPSLAMLWNTVEYTFTSRTSYNFGDGLASLVSRGANLGLHIVFHCRRYEDAHSHLKRFWETVAPYTRSLIVAAPLWEDWQLSHKGPYLEFPKLQLLHMENSEGAFFGSSAHNLKYVFGGSFPLLSCCVFIFSDWDKDDDPEELTEGLDFVVNTLKALTLAGSNDLGQAHWLKRLTLPCLEELSVRSADVEQLGPFLDRSQPPLTMFACHWMEPSLSLKLSGISKLVLTEHTTTQGLGIASLLDPAILPNLSELNISQRHPIGNWDVIWDVITRRMETLKAIIIRSHSMGLN</sequence>
<dbReference type="AlphaFoldDB" id="A0AAW0AAA7"/>
<evidence type="ECO:0000313" key="1">
    <source>
        <dbReference type="EMBL" id="KAK7006121.1"/>
    </source>
</evidence>
<protein>
    <recommendedName>
        <fullName evidence="3">F-box domain-containing protein</fullName>
    </recommendedName>
</protein>
<gene>
    <name evidence="1" type="ORF">R3P38DRAFT_3214178</name>
</gene>
<keyword evidence="2" id="KW-1185">Reference proteome</keyword>
<organism evidence="1 2">
    <name type="scientific">Favolaschia claudopus</name>
    <dbReference type="NCBI Taxonomy" id="2862362"/>
    <lineage>
        <taxon>Eukaryota</taxon>
        <taxon>Fungi</taxon>
        <taxon>Dikarya</taxon>
        <taxon>Basidiomycota</taxon>
        <taxon>Agaricomycotina</taxon>
        <taxon>Agaricomycetes</taxon>
        <taxon>Agaricomycetidae</taxon>
        <taxon>Agaricales</taxon>
        <taxon>Marasmiineae</taxon>
        <taxon>Mycenaceae</taxon>
        <taxon>Favolaschia</taxon>
    </lineage>
</organism>
<dbReference type="EMBL" id="JAWWNJ010000076">
    <property type="protein sequence ID" value="KAK7006121.1"/>
    <property type="molecule type" value="Genomic_DNA"/>
</dbReference>
<evidence type="ECO:0000313" key="2">
    <source>
        <dbReference type="Proteomes" id="UP001362999"/>
    </source>
</evidence>